<keyword evidence="3" id="KW-1185">Reference proteome</keyword>
<evidence type="ECO:0008006" key="4">
    <source>
        <dbReference type="Google" id="ProtNLM"/>
    </source>
</evidence>
<name>A0A1L9RLB6_ASPWE</name>
<dbReference type="GO" id="GO:0003824">
    <property type="term" value="F:catalytic activity"/>
    <property type="evidence" value="ECO:0007669"/>
    <property type="project" value="InterPro"/>
</dbReference>
<feature type="compositionally biased region" description="Acidic residues" evidence="1">
    <location>
        <begin position="432"/>
        <end position="445"/>
    </location>
</feature>
<dbReference type="RefSeq" id="XP_040689349.1">
    <property type="nucleotide sequence ID" value="XM_040837630.1"/>
</dbReference>
<dbReference type="STRING" id="1073089.A0A1L9RLB6"/>
<dbReference type="EMBL" id="KV878212">
    <property type="protein sequence ID" value="OJJ35673.1"/>
    <property type="molecule type" value="Genomic_DNA"/>
</dbReference>
<dbReference type="VEuPathDB" id="FungiDB:ASPWEDRAFT_51657"/>
<reference evidence="3" key="1">
    <citation type="journal article" date="2017" name="Genome Biol.">
        <title>Comparative genomics reveals high biological diversity and specific adaptations in the industrially and medically important fungal genus Aspergillus.</title>
        <authorList>
            <person name="de Vries R.P."/>
            <person name="Riley R."/>
            <person name="Wiebenga A."/>
            <person name="Aguilar-Osorio G."/>
            <person name="Amillis S."/>
            <person name="Uchima C.A."/>
            <person name="Anderluh G."/>
            <person name="Asadollahi M."/>
            <person name="Askin M."/>
            <person name="Barry K."/>
            <person name="Battaglia E."/>
            <person name="Bayram O."/>
            <person name="Benocci T."/>
            <person name="Braus-Stromeyer S.A."/>
            <person name="Caldana C."/>
            <person name="Canovas D."/>
            <person name="Cerqueira G.C."/>
            <person name="Chen F."/>
            <person name="Chen W."/>
            <person name="Choi C."/>
            <person name="Clum A."/>
            <person name="Dos Santos R.A."/>
            <person name="Damasio A.R."/>
            <person name="Diallinas G."/>
            <person name="Emri T."/>
            <person name="Fekete E."/>
            <person name="Flipphi M."/>
            <person name="Freyberg S."/>
            <person name="Gallo A."/>
            <person name="Gournas C."/>
            <person name="Habgood R."/>
            <person name="Hainaut M."/>
            <person name="Harispe M.L."/>
            <person name="Henrissat B."/>
            <person name="Hilden K.S."/>
            <person name="Hope R."/>
            <person name="Hossain A."/>
            <person name="Karabika E."/>
            <person name="Karaffa L."/>
            <person name="Karanyi Z."/>
            <person name="Krasevec N."/>
            <person name="Kuo A."/>
            <person name="Kusch H."/>
            <person name="LaButti K."/>
            <person name="Lagendijk E.L."/>
            <person name="Lapidus A."/>
            <person name="Levasseur A."/>
            <person name="Lindquist E."/>
            <person name="Lipzen A."/>
            <person name="Logrieco A.F."/>
            <person name="MacCabe A."/>
            <person name="Maekelae M.R."/>
            <person name="Malavazi I."/>
            <person name="Melin P."/>
            <person name="Meyer V."/>
            <person name="Mielnichuk N."/>
            <person name="Miskei M."/>
            <person name="Molnar A.P."/>
            <person name="Mule G."/>
            <person name="Ngan C.Y."/>
            <person name="Orejas M."/>
            <person name="Orosz E."/>
            <person name="Ouedraogo J.P."/>
            <person name="Overkamp K.M."/>
            <person name="Park H.-S."/>
            <person name="Perrone G."/>
            <person name="Piumi F."/>
            <person name="Punt P.J."/>
            <person name="Ram A.F."/>
            <person name="Ramon A."/>
            <person name="Rauscher S."/>
            <person name="Record E."/>
            <person name="Riano-Pachon D.M."/>
            <person name="Robert V."/>
            <person name="Roehrig J."/>
            <person name="Ruller R."/>
            <person name="Salamov A."/>
            <person name="Salih N.S."/>
            <person name="Samson R.A."/>
            <person name="Sandor E."/>
            <person name="Sanguinetti M."/>
            <person name="Schuetze T."/>
            <person name="Sepcic K."/>
            <person name="Shelest E."/>
            <person name="Sherlock G."/>
            <person name="Sophianopoulou V."/>
            <person name="Squina F.M."/>
            <person name="Sun H."/>
            <person name="Susca A."/>
            <person name="Todd R.B."/>
            <person name="Tsang A."/>
            <person name="Unkles S.E."/>
            <person name="van de Wiele N."/>
            <person name="van Rossen-Uffink D."/>
            <person name="Oliveira J.V."/>
            <person name="Vesth T.C."/>
            <person name="Visser J."/>
            <person name="Yu J.-H."/>
            <person name="Zhou M."/>
            <person name="Andersen M.R."/>
            <person name="Archer D.B."/>
            <person name="Baker S.E."/>
            <person name="Benoit I."/>
            <person name="Brakhage A.A."/>
            <person name="Braus G.H."/>
            <person name="Fischer R."/>
            <person name="Frisvad J.C."/>
            <person name="Goldman G.H."/>
            <person name="Houbraken J."/>
            <person name="Oakley B."/>
            <person name="Pocsi I."/>
            <person name="Scazzocchio C."/>
            <person name="Seiboth B."/>
            <person name="vanKuyk P.A."/>
            <person name="Wortman J."/>
            <person name="Dyer P.S."/>
            <person name="Grigoriev I.V."/>
        </authorList>
    </citation>
    <scope>NUCLEOTIDE SEQUENCE [LARGE SCALE GENOMIC DNA]</scope>
    <source>
        <strain evidence="3">DTO 134E9</strain>
    </source>
</reference>
<accession>A0A1L9RLB6</accession>
<dbReference type="Gene3D" id="3.40.140.10">
    <property type="entry name" value="Cytidine Deaminase, domain 2"/>
    <property type="match status" value="1"/>
</dbReference>
<sequence length="501" mass="54846">MEVQDILGGLQPYSGQIIPIKTVQETQASEEFADAYVAEVNVKCASKVIKALDSAFPRDSSLSLNHLRRFGRRDQLPEPLLSTVLKGDPSPQTIFVLISPPVPDKEKLQALLAPFAPPPPENAQPEDPPTIRFHTIRVPLQPPMNNRQAERWSKTVWPVVFNPSAPRANIAPPPQILNRTQESIQRAGQYLALAQKVAEGAEQSGYGRGVGAVVVDPSIEATIDDGSGTQWAQAVVAVAGDARYSRREAGALSESELHLGTGPNPASKTYNADLEGGPELHALMRAVDMVARKRREEHELADPTITSTSSIDKPYINALETHFLSQSDTSSPFLLDPEDPSPVPEKFQKTSSTTAAPITKTADEDSEAPPRIRSRSQGGYLCSDLDVYLTHEPCVCCSMGLLLSRFRAVIFSRKGRLVTGGLASEPVISPTADDDEAEPEVYDEPEGTKDKSIDPRTNRKYYGLHWRKELNWRALGFEFVEESQPLDEEGIEGEKGVAFHA</sequence>
<dbReference type="OrthoDB" id="3180714at2759"/>
<evidence type="ECO:0000313" key="3">
    <source>
        <dbReference type="Proteomes" id="UP000184383"/>
    </source>
</evidence>
<proteinExistence type="predicted"/>
<dbReference type="InterPro" id="IPR016193">
    <property type="entry name" value="Cytidine_deaminase-like"/>
</dbReference>
<gene>
    <name evidence="2" type="ORF">ASPWEDRAFT_51657</name>
</gene>
<protein>
    <recommendedName>
        <fullName evidence="4">CMP/dCMP-type deaminase domain-containing protein</fullName>
    </recommendedName>
</protein>
<dbReference type="GeneID" id="63753478"/>
<dbReference type="GO" id="GO:0006139">
    <property type="term" value="P:nucleobase-containing compound metabolic process"/>
    <property type="evidence" value="ECO:0007669"/>
    <property type="project" value="UniProtKB-ARBA"/>
</dbReference>
<dbReference type="SUPFAM" id="SSF53927">
    <property type="entry name" value="Cytidine deaminase-like"/>
    <property type="match status" value="1"/>
</dbReference>
<organism evidence="2 3">
    <name type="scientific">Aspergillus wentii DTO 134E9</name>
    <dbReference type="NCBI Taxonomy" id="1073089"/>
    <lineage>
        <taxon>Eukaryota</taxon>
        <taxon>Fungi</taxon>
        <taxon>Dikarya</taxon>
        <taxon>Ascomycota</taxon>
        <taxon>Pezizomycotina</taxon>
        <taxon>Eurotiomycetes</taxon>
        <taxon>Eurotiomycetidae</taxon>
        <taxon>Eurotiales</taxon>
        <taxon>Aspergillaceae</taxon>
        <taxon>Aspergillus</taxon>
        <taxon>Aspergillus subgen. Cremei</taxon>
    </lineage>
</organism>
<feature type="region of interest" description="Disordered" evidence="1">
    <location>
        <begin position="329"/>
        <end position="375"/>
    </location>
</feature>
<evidence type="ECO:0000256" key="1">
    <source>
        <dbReference type="SAM" id="MobiDB-lite"/>
    </source>
</evidence>
<dbReference type="AlphaFoldDB" id="A0A1L9RLB6"/>
<feature type="region of interest" description="Disordered" evidence="1">
    <location>
        <begin position="426"/>
        <end position="454"/>
    </location>
</feature>
<dbReference type="Proteomes" id="UP000184383">
    <property type="component" value="Unassembled WGS sequence"/>
</dbReference>
<evidence type="ECO:0000313" key="2">
    <source>
        <dbReference type="EMBL" id="OJJ35673.1"/>
    </source>
</evidence>